<name>A0A5J4SZH0_9ZZZZ</name>
<protein>
    <submittedName>
        <fullName evidence="1">Uncharacterized protein</fullName>
    </submittedName>
</protein>
<dbReference type="EMBL" id="SNRY01000014">
    <property type="protein sequence ID" value="KAA6351424.1"/>
    <property type="molecule type" value="Genomic_DNA"/>
</dbReference>
<organism evidence="1">
    <name type="scientific">termite gut metagenome</name>
    <dbReference type="NCBI Taxonomy" id="433724"/>
    <lineage>
        <taxon>unclassified sequences</taxon>
        <taxon>metagenomes</taxon>
        <taxon>organismal metagenomes</taxon>
    </lineage>
</organism>
<gene>
    <name evidence="1" type="ORF">EZS27_001233</name>
</gene>
<evidence type="ECO:0000313" key="1">
    <source>
        <dbReference type="EMBL" id="KAA6351424.1"/>
    </source>
</evidence>
<reference evidence="1" key="1">
    <citation type="submission" date="2019-03" db="EMBL/GenBank/DDBJ databases">
        <title>Single cell metagenomics reveals metabolic interactions within the superorganism composed of flagellate Streblomastix strix and complex community of Bacteroidetes bacteria on its surface.</title>
        <authorList>
            <person name="Treitli S.C."/>
            <person name="Kolisko M."/>
            <person name="Husnik F."/>
            <person name="Keeling P."/>
            <person name="Hampl V."/>
        </authorList>
    </citation>
    <scope>NUCLEOTIDE SEQUENCE</scope>
    <source>
        <strain evidence="1">STM</strain>
    </source>
</reference>
<comment type="caution">
    <text evidence="1">The sequence shown here is derived from an EMBL/GenBank/DDBJ whole genome shotgun (WGS) entry which is preliminary data.</text>
</comment>
<proteinExistence type="predicted"/>
<accession>A0A5J4SZH0</accession>
<dbReference type="AlphaFoldDB" id="A0A5J4SZH0"/>
<sequence>MYDKVKCRRVIDYIMNILEASKSNVITITASDLQSVIEELNIHDFNFFNVYGLKKELGIWDYKVIEREKKSIKVQRMESTTDFTNVPLRLLFHPIHLHI</sequence>